<dbReference type="OrthoDB" id="529831at2"/>
<keyword evidence="4" id="KW-1185">Reference proteome</keyword>
<dbReference type="Proteomes" id="UP000463470">
    <property type="component" value="Unassembled WGS sequence"/>
</dbReference>
<evidence type="ECO:0000313" key="3">
    <source>
        <dbReference type="EMBL" id="MZP29983.1"/>
    </source>
</evidence>
<organism evidence="3 4">
    <name type="scientific">Heliomicrobium undosum</name>
    <dbReference type="NCBI Taxonomy" id="121734"/>
    <lineage>
        <taxon>Bacteria</taxon>
        <taxon>Bacillati</taxon>
        <taxon>Bacillota</taxon>
        <taxon>Clostridia</taxon>
        <taxon>Eubacteriales</taxon>
        <taxon>Heliobacteriaceae</taxon>
        <taxon>Heliomicrobium</taxon>
    </lineage>
</organism>
<feature type="signal peptide" evidence="1">
    <location>
        <begin position="1"/>
        <end position="26"/>
    </location>
</feature>
<dbReference type="AlphaFoldDB" id="A0A845L194"/>
<dbReference type="Pfam" id="PF01471">
    <property type="entry name" value="PG_binding_1"/>
    <property type="match status" value="1"/>
</dbReference>
<dbReference type="EMBL" id="WXEY01000008">
    <property type="protein sequence ID" value="MZP29983.1"/>
    <property type="molecule type" value="Genomic_DNA"/>
</dbReference>
<name>A0A845L194_9FIRM</name>
<dbReference type="InterPro" id="IPR036365">
    <property type="entry name" value="PGBD-like_sf"/>
</dbReference>
<dbReference type="InterPro" id="IPR002477">
    <property type="entry name" value="Peptidoglycan-bd-like"/>
</dbReference>
<comment type="caution">
    <text evidence="3">The sequence shown here is derived from an EMBL/GenBank/DDBJ whole genome shotgun (WGS) entry which is preliminary data.</text>
</comment>
<dbReference type="InterPro" id="IPR006311">
    <property type="entry name" value="TAT_signal"/>
</dbReference>
<protein>
    <recommendedName>
        <fullName evidence="2">Peptidoglycan binding-like domain-containing protein</fullName>
    </recommendedName>
</protein>
<dbReference type="InterPro" id="IPR036366">
    <property type="entry name" value="PGBDSf"/>
</dbReference>
<dbReference type="RefSeq" id="WP_161258381.1">
    <property type="nucleotide sequence ID" value="NZ_WXEY01000008.1"/>
</dbReference>
<accession>A0A845L194</accession>
<evidence type="ECO:0000256" key="1">
    <source>
        <dbReference type="SAM" id="SignalP"/>
    </source>
</evidence>
<keyword evidence="1" id="KW-0732">Signal</keyword>
<dbReference type="PROSITE" id="PS51318">
    <property type="entry name" value="TAT"/>
    <property type="match status" value="1"/>
</dbReference>
<feature type="domain" description="Peptidoglycan binding-like" evidence="2">
    <location>
        <begin position="41"/>
        <end position="97"/>
    </location>
</feature>
<evidence type="ECO:0000259" key="2">
    <source>
        <dbReference type="Pfam" id="PF01471"/>
    </source>
</evidence>
<reference evidence="3 4" key="1">
    <citation type="submission" date="2020-01" db="EMBL/GenBank/DDBJ databases">
        <title>Whole-genome sequence of Heliobacterium undosum DSM 13378.</title>
        <authorList>
            <person name="Kyndt J.A."/>
            <person name="Meyer T.E."/>
        </authorList>
    </citation>
    <scope>NUCLEOTIDE SEQUENCE [LARGE SCALE GENOMIC DNA]</scope>
    <source>
        <strain evidence="3 4">DSM 13378</strain>
    </source>
</reference>
<sequence length="230" mass="25379">MNRRNFLGGALAALATLPFGSLTALAATPQFGSRELYWGVSGADVQQLQGYLKEMGYFSEEPTGYFGAVTFDALKQFQAYRKLTVDGVAGPQTFKALRPQMLDWVNTVAYLLPVGLTAKVTDPITGLSYRIKRTGGVKHADVEPVTAWDTSVMKRIYGGVWSWNRKPVVVTVKGWRIAASINGMPHGYDTITTNNMQGQTCIHFLNSRTHEGNRLDLEHQAAVRKAATYM</sequence>
<evidence type="ECO:0000313" key="4">
    <source>
        <dbReference type="Proteomes" id="UP000463470"/>
    </source>
</evidence>
<dbReference type="Gene3D" id="1.10.101.10">
    <property type="entry name" value="PGBD-like superfamily/PGBD"/>
    <property type="match status" value="1"/>
</dbReference>
<dbReference type="SUPFAM" id="SSF47090">
    <property type="entry name" value="PGBD-like"/>
    <property type="match status" value="1"/>
</dbReference>
<proteinExistence type="predicted"/>
<feature type="chain" id="PRO_5032746520" description="Peptidoglycan binding-like domain-containing protein" evidence="1">
    <location>
        <begin position="27"/>
        <end position="230"/>
    </location>
</feature>
<gene>
    <name evidence="3" type="ORF">GTO91_09730</name>
</gene>